<dbReference type="PANTHER" id="PTHR37953:SF1">
    <property type="entry name" value="UPF0127 PROTEIN MJ1496"/>
    <property type="match status" value="1"/>
</dbReference>
<proteinExistence type="predicted"/>
<feature type="chain" id="PRO_5005189039" description="DUF192 domain-containing protein" evidence="1">
    <location>
        <begin position="25"/>
        <end position="166"/>
    </location>
</feature>
<dbReference type="InParanoid" id="A0A0G4FP42"/>
<evidence type="ECO:0000313" key="3">
    <source>
        <dbReference type="Proteomes" id="UP000041254"/>
    </source>
</evidence>
<dbReference type="EMBL" id="CDMY01000475">
    <property type="protein sequence ID" value="CEM15973.1"/>
    <property type="molecule type" value="Genomic_DNA"/>
</dbReference>
<dbReference type="InterPro" id="IPR038695">
    <property type="entry name" value="Saro_0823-like_sf"/>
</dbReference>
<evidence type="ECO:0000313" key="2">
    <source>
        <dbReference type="EMBL" id="CEM15973.1"/>
    </source>
</evidence>
<name>A0A0G4FP42_VITBC</name>
<keyword evidence="1" id="KW-0732">Signal</keyword>
<dbReference type="AlphaFoldDB" id="A0A0G4FP42"/>
<organism evidence="2 3">
    <name type="scientific">Vitrella brassicaformis (strain CCMP3155)</name>
    <dbReference type="NCBI Taxonomy" id="1169540"/>
    <lineage>
        <taxon>Eukaryota</taxon>
        <taxon>Sar</taxon>
        <taxon>Alveolata</taxon>
        <taxon>Colpodellida</taxon>
        <taxon>Vitrellaceae</taxon>
        <taxon>Vitrella</taxon>
    </lineage>
</organism>
<gene>
    <name evidence="2" type="ORF">Vbra_9374</name>
</gene>
<accession>A0A0G4FP42</accession>
<dbReference type="OrthoDB" id="10264256at2759"/>
<feature type="signal peptide" evidence="1">
    <location>
        <begin position="1"/>
        <end position="24"/>
    </location>
</feature>
<evidence type="ECO:0000256" key="1">
    <source>
        <dbReference type="SAM" id="SignalP"/>
    </source>
</evidence>
<dbReference type="InterPro" id="IPR003795">
    <property type="entry name" value="DUF192"/>
</dbReference>
<reference evidence="2 3" key="1">
    <citation type="submission" date="2014-11" db="EMBL/GenBank/DDBJ databases">
        <authorList>
            <person name="Zhu J."/>
            <person name="Qi W."/>
            <person name="Song R."/>
        </authorList>
    </citation>
    <scope>NUCLEOTIDE SEQUENCE [LARGE SCALE GENOMIC DNA]</scope>
</reference>
<evidence type="ECO:0008006" key="4">
    <source>
        <dbReference type="Google" id="ProtNLM"/>
    </source>
</evidence>
<protein>
    <recommendedName>
        <fullName evidence="4">DUF192 domain-containing protein</fullName>
    </recommendedName>
</protein>
<dbReference type="Proteomes" id="UP000041254">
    <property type="component" value="Unassembled WGS sequence"/>
</dbReference>
<sequence length="166" mass="18424">MTIHQMRFGGLFSLLWVFLCHTRALSSARVHRQPATFASRFPLVLSGAAIHVQIAVSDGEHQEGLMGRQSLGENTGMLFVYSRPRRGVFWMKDTPLDLDAGFFDTAGVLTDIHHLKANDETWVYSDRSDAKMGLEMPVGWFKQHGITPGAVLEPESLRSALQARGG</sequence>
<dbReference type="Pfam" id="PF02643">
    <property type="entry name" value="DUF192"/>
    <property type="match status" value="1"/>
</dbReference>
<dbReference type="Gene3D" id="2.60.120.1140">
    <property type="entry name" value="Protein of unknown function DUF192"/>
    <property type="match status" value="1"/>
</dbReference>
<keyword evidence="3" id="KW-1185">Reference proteome</keyword>
<dbReference type="VEuPathDB" id="CryptoDB:Vbra_9374"/>
<dbReference type="PANTHER" id="PTHR37953">
    <property type="entry name" value="UPF0127 PROTEIN MJ1496"/>
    <property type="match status" value="1"/>
</dbReference>